<evidence type="ECO:0000256" key="2">
    <source>
        <dbReference type="ARBA" id="ARBA00022645"/>
    </source>
</evidence>
<comment type="caution">
    <text evidence="8">The sequence shown here is derived from an EMBL/GenBank/DDBJ whole genome shotgun (WGS) entry which is preliminary data.</text>
</comment>
<reference evidence="8 9" key="1">
    <citation type="submission" date="2024-08" db="EMBL/GenBank/DDBJ databases">
        <authorList>
            <person name="Cucini C."/>
            <person name="Frati F."/>
        </authorList>
    </citation>
    <scope>NUCLEOTIDE SEQUENCE [LARGE SCALE GENOMIC DNA]</scope>
</reference>
<dbReference type="EMBL" id="CAXLJM020000068">
    <property type="protein sequence ID" value="CAL8122438.1"/>
    <property type="molecule type" value="Genomic_DNA"/>
</dbReference>
<keyword evidence="7" id="KW-1133">Transmembrane helix</keyword>
<dbReference type="InterPro" id="IPR001563">
    <property type="entry name" value="Peptidase_S10"/>
</dbReference>
<evidence type="ECO:0000256" key="1">
    <source>
        <dbReference type="ARBA" id="ARBA00009431"/>
    </source>
</evidence>
<evidence type="ECO:0000256" key="3">
    <source>
        <dbReference type="ARBA" id="ARBA00022670"/>
    </source>
</evidence>
<keyword evidence="3" id="KW-0645">Protease</keyword>
<keyword evidence="7" id="KW-0472">Membrane</keyword>
<keyword evidence="9" id="KW-1185">Reference proteome</keyword>
<proteinExistence type="inferred from homology"/>
<organism evidence="8 9">
    <name type="scientific">Orchesella dallaii</name>
    <dbReference type="NCBI Taxonomy" id="48710"/>
    <lineage>
        <taxon>Eukaryota</taxon>
        <taxon>Metazoa</taxon>
        <taxon>Ecdysozoa</taxon>
        <taxon>Arthropoda</taxon>
        <taxon>Hexapoda</taxon>
        <taxon>Collembola</taxon>
        <taxon>Entomobryomorpha</taxon>
        <taxon>Entomobryoidea</taxon>
        <taxon>Orchesellidae</taxon>
        <taxon>Orchesellinae</taxon>
        <taxon>Orchesella</taxon>
    </lineage>
</organism>
<dbReference type="PANTHER" id="PTHR11802">
    <property type="entry name" value="SERINE PROTEASE FAMILY S10 SERINE CARBOXYPEPTIDASE"/>
    <property type="match status" value="1"/>
</dbReference>
<accession>A0ABP1R7S9</accession>
<keyword evidence="6" id="KW-0325">Glycoprotein</keyword>
<gene>
    <name evidence="8" type="ORF">ODALV1_LOCUS19804</name>
</gene>
<evidence type="ECO:0000256" key="4">
    <source>
        <dbReference type="ARBA" id="ARBA00022729"/>
    </source>
</evidence>
<dbReference type="SUPFAM" id="SSF53474">
    <property type="entry name" value="alpha/beta-Hydrolases"/>
    <property type="match status" value="1"/>
</dbReference>
<feature type="transmembrane region" description="Helical" evidence="7">
    <location>
        <begin position="53"/>
        <end position="72"/>
    </location>
</feature>
<dbReference type="InterPro" id="IPR029058">
    <property type="entry name" value="AB_hydrolase_fold"/>
</dbReference>
<keyword evidence="4" id="KW-0732">Signal</keyword>
<keyword evidence="5" id="KW-0378">Hydrolase</keyword>
<keyword evidence="2" id="KW-0121">Carboxypeptidase</keyword>
<evidence type="ECO:0008006" key="10">
    <source>
        <dbReference type="Google" id="ProtNLM"/>
    </source>
</evidence>
<name>A0ABP1R7S9_9HEXA</name>
<dbReference type="Gene3D" id="3.40.50.1820">
    <property type="entry name" value="alpha/beta hydrolase"/>
    <property type="match status" value="1"/>
</dbReference>
<evidence type="ECO:0000256" key="7">
    <source>
        <dbReference type="SAM" id="Phobius"/>
    </source>
</evidence>
<evidence type="ECO:0000256" key="6">
    <source>
        <dbReference type="ARBA" id="ARBA00023180"/>
    </source>
</evidence>
<dbReference type="Pfam" id="PF00450">
    <property type="entry name" value="Peptidase_S10"/>
    <property type="match status" value="1"/>
</dbReference>
<dbReference type="PANTHER" id="PTHR11802:SF472">
    <property type="entry name" value="SERINE CARBOXYPEPTIDASE CPVL-RELATED"/>
    <property type="match status" value="1"/>
</dbReference>
<protein>
    <recommendedName>
        <fullName evidence="10">Venom serine carboxypeptidase</fullName>
    </recommendedName>
</protein>
<dbReference type="PRINTS" id="PR00724">
    <property type="entry name" value="CRBOXYPTASEC"/>
</dbReference>
<dbReference type="Proteomes" id="UP001642540">
    <property type="component" value="Unassembled WGS sequence"/>
</dbReference>
<sequence length="528" mass="59377">MSRGFSKLTSSTRGNFQIAPMNPYSPCSSETLEPSELITHYNERVTCASSRSLLSLVVFIVTATFLTVFVSLKVTTDEFTSYDPFPSKNLILTPLIDAGNISEAKALSNVTLFPGVISYSGFLTVDNDDCKSHLFFWFFPAATGNKSAPLLLWHGGGPGTSALFALFQGTGPVTLNKSNDSWTHNNNSWTQSRSVLYLDSPVGAGFSYTEKGGLCYAFSRDDVADGVINALRQFYQLFPEYEPNDLYISSSSYGGKFLPVIATRIDNDNQLDKISGDSSLRTINLKGIISISGFSDPLHQIDYGEFYFNMGFIDEMQLKYFKDQESLAKAFIKSKNPVEAYKIIDPLILGYPDGGSSHLENITGIKHLNNFVHDLVDSNIDRDERRHDRFLNLKWVQESIHVDTAVIGRDFQTTSSVVYENLVKDLYESVGNLVENLLDSGYKFLFTSGQFDMVVPHTTITKFLDELRWNGGKEFRTKGYSWWMYKGKVVGYEKIVGNLTYLMFRNSGHHPFVDQPEWTLDLILRFTS</sequence>
<evidence type="ECO:0000313" key="9">
    <source>
        <dbReference type="Proteomes" id="UP001642540"/>
    </source>
</evidence>
<comment type="similarity">
    <text evidence="1">Belongs to the peptidase S10 family.</text>
</comment>
<evidence type="ECO:0000313" key="8">
    <source>
        <dbReference type="EMBL" id="CAL8122438.1"/>
    </source>
</evidence>
<evidence type="ECO:0000256" key="5">
    <source>
        <dbReference type="ARBA" id="ARBA00022801"/>
    </source>
</evidence>
<keyword evidence="7" id="KW-0812">Transmembrane</keyword>